<dbReference type="PROSITE" id="PS00096">
    <property type="entry name" value="SHMT"/>
    <property type="match status" value="1"/>
</dbReference>
<dbReference type="Pfam" id="PF00464">
    <property type="entry name" value="SHMT"/>
    <property type="match status" value="2"/>
</dbReference>
<dbReference type="SUPFAM" id="SSF53383">
    <property type="entry name" value="PLP-dependent transferases"/>
    <property type="match status" value="1"/>
</dbReference>
<dbReference type="InterPro" id="IPR049943">
    <property type="entry name" value="Ser_HO-MeTrfase-like"/>
</dbReference>
<accession>A0A0H3BIY3</accession>
<evidence type="ECO:0000259" key="9">
    <source>
        <dbReference type="Pfam" id="PF00464"/>
    </source>
</evidence>
<dbReference type="GO" id="GO:0030170">
    <property type="term" value="F:pyridoxal phosphate binding"/>
    <property type="evidence" value="ECO:0007669"/>
    <property type="project" value="UniProtKB-UniRule"/>
</dbReference>
<dbReference type="Gene3D" id="3.40.640.10">
    <property type="entry name" value="Type I PLP-dependent aspartate aminotransferase-like (Major domain)"/>
    <property type="match status" value="1"/>
</dbReference>
<dbReference type="Proteomes" id="UP000001202">
    <property type="component" value="Chromosome"/>
</dbReference>
<evidence type="ECO:0000256" key="2">
    <source>
        <dbReference type="ARBA" id="ARBA00006376"/>
    </source>
</evidence>
<dbReference type="EMBL" id="CP000805">
    <property type="protein sequence ID" value="ACD70755.1"/>
    <property type="molecule type" value="Genomic_DNA"/>
</dbReference>
<feature type="domain" description="Serine hydroxymethyltransferase-like" evidence="9">
    <location>
        <begin position="168"/>
        <end position="441"/>
    </location>
</feature>
<comment type="caution">
    <text evidence="8">Lacks conserved residue(s) required for the propagation of feature annotation.</text>
</comment>
<evidence type="ECO:0000313" key="11">
    <source>
        <dbReference type="Proteomes" id="UP000001202"/>
    </source>
</evidence>
<keyword evidence="6 8" id="KW-0808">Transferase</keyword>
<comment type="subunit">
    <text evidence="8">Homodimer.</text>
</comment>
<evidence type="ECO:0000256" key="4">
    <source>
        <dbReference type="ARBA" id="ARBA00022563"/>
    </source>
</evidence>
<dbReference type="PANTHER" id="PTHR11680">
    <property type="entry name" value="SERINE HYDROXYMETHYLTRANSFERASE"/>
    <property type="match status" value="1"/>
</dbReference>
<feature type="site" description="Plays an important role in substrate specificity" evidence="8">
    <location>
        <position position="287"/>
    </location>
</feature>
<dbReference type="GO" id="GO:0004372">
    <property type="term" value="F:glycine hydroxymethyltransferase activity"/>
    <property type="evidence" value="ECO:0007669"/>
    <property type="project" value="UniProtKB-UniRule"/>
</dbReference>
<comment type="similarity">
    <text evidence="2 8">Belongs to the SHMT family.</text>
</comment>
<feature type="modified residue" description="N6-(pyridoxal phosphate)lysine" evidence="8">
    <location>
        <position position="288"/>
    </location>
</feature>
<dbReference type="GO" id="GO:0005829">
    <property type="term" value="C:cytosol"/>
    <property type="evidence" value="ECO:0007669"/>
    <property type="project" value="TreeGrafter"/>
</dbReference>
<dbReference type="InterPro" id="IPR015422">
    <property type="entry name" value="PyrdxlP-dep_Trfase_small"/>
</dbReference>
<dbReference type="InterPro" id="IPR019798">
    <property type="entry name" value="Ser_HO-MeTrfase_PLP_BS"/>
</dbReference>
<dbReference type="InterPro" id="IPR001085">
    <property type="entry name" value="Ser_HO-MeTrfase"/>
</dbReference>
<dbReference type="InterPro" id="IPR015421">
    <property type="entry name" value="PyrdxlP-dep_Trfase_major"/>
</dbReference>
<dbReference type="SMR" id="A0A0H3BIY3"/>
<comment type="pathway">
    <text evidence="8">One-carbon metabolism; tetrahydrofolate interconversion.</text>
</comment>
<dbReference type="HAMAP" id="MF_00051">
    <property type="entry name" value="SHMT"/>
    <property type="match status" value="1"/>
</dbReference>
<dbReference type="UniPathway" id="UPA00288">
    <property type="reaction ID" value="UER01023"/>
</dbReference>
<feature type="binding site" evidence="8">
    <location>
        <begin position="180"/>
        <end position="182"/>
    </location>
    <ligand>
        <name>(6S)-5,6,7,8-tetrahydrofolate</name>
        <dbReference type="ChEBI" id="CHEBI:57453"/>
    </ligand>
</feature>
<comment type="cofactor">
    <cofactor evidence="1 8">
        <name>pyridoxal 5'-phosphate</name>
        <dbReference type="ChEBI" id="CHEBI:597326"/>
    </cofactor>
</comment>
<dbReference type="AlphaFoldDB" id="A0A0H3BIY3"/>
<comment type="function">
    <text evidence="8">Catalyzes the reversible interconversion of serine and glycine with tetrahydrofolate (THF) serving as the one-carbon carrier. This reaction serves as the major source of one-carbon groups required for the biosynthesis of purines, thymidylate, methionine, and other important biomolecules. Also exhibits THF-independent aldolase activity toward beta-hydroxyamino acids, producing glycine and aldehydes, via a retro-aldol mechanism.</text>
</comment>
<keyword evidence="7 8" id="KW-0663">Pyridoxal phosphate</keyword>
<dbReference type="GO" id="GO:0019264">
    <property type="term" value="P:glycine biosynthetic process from serine"/>
    <property type="evidence" value="ECO:0007669"/>
    <property type="project" value="UniProtKB-UniRule"/>
</dbReference>
<dbReference type="InterPro" id="IPR039429">
    <property type="entry name" value="SHMT-like_dom"/>
</dbReference>
<evidence type="ECO:0000256" key="3">
    <source>
        <dbReference type="ARBA" id="ARBA00022490"/>
    </source>
</evidence>
<comment type="pathway">
    <text evidence="8">Amino-acid biosynthesis; glycine biosynthesis; glycine from L-serine: step 1/1.</text>
</comment>
<organism evidence="10 11">
    <name type="scientific">Treponema pallidum subsp. pallidum (strain SS14)</name>
    <dbReference type="NCBI Taxonomy" id="455434"/>
    <lineage>
        <taxon>Bacteria</taxon>
        <taxon>Pseudomonadati</taxon>
        <taxon>Spirochaetota</taxon>
        <taxon>Spirochaetia</taxon>
        <taxon>Spirochaetales</taxon>
        <taxon>Treponemataceae</taxon>
        <taxon>Treponema</taxon>
    </lineage>
</organism>
<name>A0A0H3BIY3_TREPS</name>
<proteinExistence type="inferred from homology"/>
<protein>
    <recommendedName>
        <fullName evidence="8">Serine hydroxymethyltransferase</fullName>
        <shortName evidence="8">SHMT</shortName>
        <shortName evidence="8">Serine methylase</shortName>
        <ecNumber evidence="8">2.1.2.1</ecNumber>
    </recommendedName>
</protein>
<dbReference type="UniPathway" id="UPA00193"/>
<feature type="domain" description="Serine hydroxymethyltransferase-like" evidence="9">
    <location>
        <begin position="37"/>
        <end position="154"/>
    </location>
</feature>
<dbReference type="PANTHER" id="PTHR11680:SF35">
    <property type="entry name" value="SERINE HYDROXYMETHYLTRANSFERASE 1"/>
    <property type="match status" value="1"/>
</dbReference>
<evidence type="ECO:0000313" key="10">
    <source>
        <dbReference type="EMBL" id="ACD70755.1"/>
    </source>
</evidence>
<comment type="catalytic activity">
    <reaction evidence="8">
        <text>(6R)-5,10-methylene-5,6,7,8-tetrahydrofolate + glycine + H2O = (6S)-5,6,7,8-tetrahydrofolate + L-serine</text>
        <dbReference type="Rhea" id="RHEA:15481"/>
        <dbReference type="ChEBI" id="CHEBI:15377"/>
        <dbReference type="ChEBI" id="CHEBI:15636"/>
        <dbReference type="ChEBI" id="CHEBI:33384"/>
        <dbReference type="ChEBI" id="CHEBI:57305"/>
        <dbReference type="ChEBI" id="CHEBI:57453"/>
        <dbReference type="EC" id="2.1.2.1"/>
    </reaction>
</comment>
<comment type="subcellular location">
    <subcellularLocation>
        <location evidence="8">Cytoplasm</location>
    </subcellularLocation>
</comment>
<dbReference type="EC" id="2.1.2.1" evidence="8"/>
<dbReference type="KEGG" id="tpp:TPASS_0329"/>
<dbReference type="FunFam" id="3.40.640.10:FF:000060">
    <property type="entry name" value="Serine hydroxymethyltransferase"/>
    <property type="match status" value="1"/>
</dbReference>
<evidence type="ECO:0000256" key="7">
    <source>
        <dbReference type="ARBA" id="ARBA00022898"/>
    </source>
</evidence>
<dbReference type="GO" id="GO:0035999">
    <property type="term" value="P:tetrahydrofolate interconversion"/>
    <property type="evidence" value="ECO:0007669"/>
    <property type="project" value="UniProtKB-UniRule"/>
</dbReference>
<evidence type="ECO:0000256" key="1">
    <source>
        <dbReference type="ARBA" id="ARBA00001933"/>
    </source>
</evidence>
<dbReference type="NCBIfam" id="NF010094">
    <property type="entry name" value="PRK13580.1"/>
    <property type="match status" value="1"/>
</dbReference>
<reference evidence="10 11" key="1">
    <citation type="journal article" date="2008" name="BMC Microbiol.">
        <title>Complete genome sequence of Treponema pallidum ssp. pallidum strain SS14 determined with oligonucleotide arrays.</title>
        <authorList>
            <person name="Matejkova P."/>
            <person name="Strouhal M."/>
            <person name="Smajs D."/>
            <person name="Norris S.J."/>
            <person name="Palzkill T."/>
            <person name="Petrosino J.F."/>
            <person name="Sodergren E."/>
            <person name="Norton J.E."/>
            <person name="Singh J."/>
            <person name="Richmond T.A."/>
            <person name="Molla M.N."/>
            <person name="Albert T.J."/>
            <person name="Weinstock G.M."/>
        </authorList>
    </citation>
    <scope>NUCLEOTIDE SEQUENCE [LARGE SCALE GENOMIC DNA]</scope>
    <source>
        <strain evidence="10 11">SS14</strain>
    </source>
</reference>
<keyword evidence="5 8" id="KW-0028">Amino-acid biosynthesis</keyword>
<evidence type="ECO:0000256" key="8">
    <source>
        <dbReference type="HAMAP-Rule" id="MF_00051"/>
    </source>
</evidence>
<keyword evidence="3 8" id="KW-0963">Cytoplasm</keyword>
<keyword evidence="4 8" id="KW-0554">One-carbon metabolism</keyword>
<gene>
    <name evidence="8 10" type="primary">glyA</name>
    <name evidence="10" type="ordered locus">TPASS_0329</name>
</gene>
<dbReference type="CDD" id="cd00378">
    <property type="entry name" value="SHMT"/>
    <property type="match status" value="1"/>
</dbReference>
<dbReference type="InterPro" id="IPR015424">
    <property type="entry name" value="PyrdxlP-dep_Trfase"/>
</dbReference>
<sequence length="574" mass="62689">MNNSALRAYLSTRAPDQIHSAFVAYLANLDLVAHQFPQIASDIVQELIDQRSYVKLIASENYSSLAVQAAMANLLTDKYAEGFPHHRYYGGCQNVDSIESAAAAEACALFGAEHAYVQPHSGADANLVAFWAILSRQIEMPTLSSLGVTAATHLSEEQWEVLRQKMGNQKLMGLDYFSGGHLTHGYRQNVSGRMFRVVSYAVDRDTGLLDYAAIEAQAKRERPLILLAGYSAYPRSINFRIFREIADKVGAVLMADMAHFAGLVAGGVFTGDEDPVRWSHIVTSTTHKTLRGPRGAFILCKKEFAEAVDKGCPLVLGGPLPHVMAAKAVAFREARNAAFKTYAHAVRDNARALADACIQQGMQLQTGGTDNHLLLLDVRPFGLTGRQAERALIDCGVTLNRNSLPFDPNGAWLTSGLRIGTPAVTSLGMGPEEMKRIARLIARVLGAATPVRTKTGALSKSAAEVPGEVRSSVCSEVRELLARFTLYPELDEPFLRAHFTRRPAGQNTCRRRDLNPYGVTPTDFESVVSASFTTSARAQPITRGTKGTAVHVVFLREAPCLPLREPLFFSHEEF</sequence>
<evidence type="ECO:0000256" key="5">
    <source>
        <dbReference type="ARBA" id="ARBA00022605"/>
    </source>
</evidence>
<evidence type="ECO:0000256" key="6">
    <source>
        <dbReference type="ARBA" id="ARBA00022679"/>
    </source>
</evidence>
<dbReference type="Gene3D" id="3.90.1150.10">
    <property type="entry name" value="Aspartate Aminotransferase, domain 1"/>
    <property type="match status" value="1"/>
</dbReference>
<dbReference type="NCBIfam" id="NF000586">
    <property type="entry name" value="PRK00011.1"/>
    <property type="match status" value="1"/>
</dbReference>